<dbReference type="GO" id="GO:0004519">
    <property type="term" value="F:endonuclease activity"/>
    <property type="evidence" value="ECO:0007669"/>
    <property type="project" value="UniProtKB-KW"/>
</dbReference>
<dbReference type="Pfam" id="PF03372">
    <property type="entry name" value="Exo_endo_phos"/>
    <property type="match status" value="1"/>
</dbReference>
<keyword evidence="11" id="KW-0255">Endonuclease</keyword>
<comment type="caution">
    <text evidence="11">The sequence shown here is derived from an EMBL/GenBank/DDBJ whole genome shotgun (WGS) entry which is preliminary data.</text>
</comment>
<dbReference type="Gene3D" id="3.60.10.10">
    <property type="entry name" value="Endonuclease/exonuclease/phosphatase"/>
    <property type="match status" value="1"/>
</dbReference>
<keyword evidence="8" id="KW-0234">DNA repair</keyword>
<organism evidence="11 12">
    <name type="scientific">Prevotella histicola</name>
    <dbReference type="NCBI Taxonomy" id="470565"/>
    <lineage>
        <taxon>Bacteria</taxon>
        <taxon>Pseudomonadati</taxon>
        <taxon>Bacteroidota</taxon>
        <taxon>Bacteroidia</taxon>
        <taxon>Bacteroidales</taxon>
        <taxon>Prevotellaceae</taxon>
        <taxon>Prevotella</taxon>
    </lineage>
</organism>
<evidence type="ECO:0000256" key="7">
    <source>
        <dbReference type="ARBA" id="ARBA00022842"/>
    </source>
</evidence>
<keyword evidence="6" id="KW-0378">Hydrolase</keyword>
<feature type="transmembrane region" description="Helical" evidence="9">
    <location>
        <begin position="40"/>
        <end position="63"/>
    </location>
</feature>
<dbReference type="RefSeq" id="WP_025791711.1">
    <property type="nucleotide sequence ID" value="NZ_CAUPFN010000007.1"/>
</dbReference>
<keyword evidence="3" id="KW-0540">Nuclease</keyword>
<dbReference type="GO" id="GO:0016787">
    <property type="term" value="F:hydrolase activity"/>
    <property type="evidence" value="ECO:0007669"/>
    <property type="project" value="UniProtKB-KW"/>
</dbReference>
<evidence type="ECO:0000256" key="8">
    <source>
        <dbReference type="ARBA" id="ARBA00023204"/>
    </source>
</evidence>
<dbReference type="InterPro" id="IPR036691">
    <property type="entry name" value="Endo/exonu/phosph_ase_sf"/>
</dbReference>
<keyword evidence="9" id="KW-1133">Transmembrane helix</keyword>
<protein>
    <submittedName>
        <fullName evidence="11">Endonuclease/exonuclease/phosphatase family protein</fullName>
    </submittedName>
</protein>
<name>A0A930I0B5_9BACT</name>
<proteinExistence type="predicted"/>
<sequence>MYKTLKKFVFRALIVGNLLIVLLMILVGNVDKLHPADYPLLANLGLGFPVILFANLVFLVVWAFVRWRMIWLPVLGFLICYGPIRTYMPFNIPKEKPHGAIKVMSFNVYMFDPWDVKKGETNPIVDYVVNSKADIVCLQEATVDASGSDHILDTLKKHYPYYKLMVKKKPAADHILLLSRYPILWQDSIPYKSNSNMSVAYMLDIKGTKTLLVNNHFESFGLTNDDKEGFKTLVKGSMKTNDMKSESSHLLHKLGTVAERRAPEVEMVAKYVKKYLDKKVPVILCGDFNDNPLSYAHRTIANILTDCYVSSGNGPGISYHKSGMYFRIDHIFCSDDFEPYGAKVDNSVTNSDHYPVYCWLKYRPKP</sequence>
<feature type="transmembrane region" description="Helical" evidence="9">
    <location>
        <begin position="70"/>
        <end position="88"/>
    </location>
</feature>
<evidence type="ECO:0000256" key="5">
    <source>
        <dbReference type="ARBA" id="ARBA00022763"/>
    </source>
</evidence>
<dbReference type="PANTHER" id="PTHR15822">
    <property type="entry name" value="TRAF AND TNF RECEPTOR-ASSOCIATED PROTEIN"/>
    <property type="match status" value="1"/>
</dbReference>
<keyword evidence="4" id="KW-0479">Metal-binding</keyword>
<dbReference type="GO" id="GO:0006281">
    <property type="term" value="P:DNA repair"/>
    <property type="evidence" value="ECO:0007669"/>
    <property type="project" value="UniProtKB-KW"/>
</dbReference>
<dbReference type="AlphaFoldDB" id="A0A930I0B5"/>
<evidence type="ECO:0000256" key="2">
    <source>
        <dbReference type="ARBA" id="ARBA00001946"/>
    </source>
</evidence>
<keyword evidence="9" id="KW-0472">Membrane</keyword>
<evidence type="ECO:0000256" key="6">
    <source>
        <dbReference type="ARBA" id="ARBA00022801"/>
    </source>
</evidence>
<evidence type="ECO:0000259" key="10">
    <source>
        <dbReference type="Pfam" id="PF03372"/>
    </source>
</evidence>
<dbReference type="InterPro" id="IPR005135">
    <property type="entry name" value="Endo/exonuclease/phosphatase"/>
</dbReference>
<reference evidence="11" key="1">
    <citation type="submission" date="2020-04" db="EMBL/GenBank/DDBJ databases">
        <title>Deep metagenomics examines the oral microbiome during advanced dental caries in children, revealing novel taxa and co-occurrences with host molecules.</title>
        <authorList>
            <person name="Baker J.L."/>
            <person name="Morton J.T."/>
            <person name="Dinis M."/>
            <person name="Alvarez R."/>
            <person name="Tran N.C."/>
            <person name="Knight R."/>
            <person name="Edlund A."/>
        </authorList>
    </citation>
    <scope>NUCLEOTIDE SEQUENCE</scope>
    <source>
        <strain evidence="11">JCVI_25_bin.9</strain>
    </source>
</reference>
<dbReference type="PANTHER" id="PTHR15822:SF4">
    <property type="entry name" value="TYROSYL-DNA PHOSPHODIESTERASE 2"/>
    <property type="match status" value="1"/>
</dbReference>
<accession>A0A930I0B5</accession>
<evidence type="ECO:0000256" key="3">
    <source>
        <dbReference type="ARBA" id="ARBA00022722"/>
    </source>
</evidence>
<keyword evidence="5" id="KW-0227">DNA damage</keyword>
<dbReference type="SUPFAM" id="SSF56219">
    <property type="entry name" value="DNase I-like"/>
    <property type="match status" value="1"/>
</dbReference>
<evidence type="ECO:0000256" key="4">
    <source>
        <dbReference type="ARBA" id="ARBA00022723"/>
    </source>
</evidence>
<gene>
    <name evidence="11" type="ORF">HXN33_07865</name>
</gene>
<dbReference type="InterPro" id="IPR051547">
    <property type="entry name" value="TDP2-like"/>
</dbReference>
<feature type="transmembrane region" description="Helical" evidence="9">
    <location>
        <begin position="9"/>
        <end position="28"/>
    </location>
</feature>
<keyword evidence="7" id="KW-0460">Magnesium</keyword>
<comment type="cofactor">
    <cofactor evidence="2">
        <name>Mg(2+)</name>
        <dbReference type="ChEBI" id="CHEBI:18420"/>
    </cofactor>
</comment>
<dbReference type="CDD" id="cd09084">
    <property type="entry name" value="EEP-2"/>
    <property type="match status" value="1"/>
</dbReference>
<evidence type="ECO:0000313" key="12">
    <source>
        <dbReference type="Proteomes" id="UP000757461"/>
    </source>
</evidence>
<keyword evidence="9" id="KW-0812">Transmembrane</keyword>
<evidence type="ECO:0000256" key="9">
    <source>
        <dbReference type="SAM" id="Phobius"/>
    </source>
</evidence>
<comment type="cofactor">
    <cofactor evidence="1">
        <name>Mn(2+)</name>
        <dbReference type="ChEBI" id="CHEBI:29035"/>
    </cofactor>
</comment>
<feature type="domain" description="Endonuclease/exonuclease/phosphatase" evidence="10">
    <location>
        <begin position="104"/>
        <end position="353"/>
    </location>
</feature>
<dbReference type="Proteomes" id="UP000757461">
    <property type="component" value="Unassembled WGS sequence"/>
</dbReference>
<evidence type="ECO:0000313" key="11">
    <source>
        <dbReference type="EMBL" id="MBF1415480.1"/>
    </source>
</evidence>
<dbReference type="EMBL" id="JABZSQ010000149">
    <property type="protein sequence ID" value="MBF1415480.1"/>
    <property type="molecule type" value="Genomic_DNA"/>
</dbReference>
<dbReference type="GO" id="GO:0046872">
    <property type="term" value="F:metal ion binding"/>
    <property type="evidence" value="ECO:0007669"/>
    <property type="project" value="UniProtKB-KW"/>
</dbReference>
<evidence type="ECO:0000256" key="1">
    <source>
        <dbReference type="ARBA" id="ARBA00001936"/>
    </source>
</evidence>